<proteinExistence type="inferred from homology"/>
<dbReference type="InterPro" id="IPR005814">
    <property type="entry name" value="Aminotrans_3"/>
</dbReference>
<dbReference type="PROSITE" id="PS00600">
    <property type="entry name" value="AA_TRANSFER_CLASS_3"/>
    <property type="match status" value="1"/>
</dbReference>
<evidence type="ECO:0000256" key="8">
    <source>
        <dbReference type="ARBA" id="ARBA00022946"/>
    </source>
</evidence>
<dbReference type="EMBL" id="CP036432">
    <property type="protein sequence ID" value="QDV88200.1"/>
    <property type="molecule type" value="Genomic_DNA"/>
</dbReference>
<evidence type="ECO:0000256" key="7">
    <source>
        <dbReference type="ARBA" id="ARBA00022898"/>
    </source>
</evidence>
<dbReference type="InterPro" id="IPR049704">
    <property type="entry name" value="Aminotrans_3_PPA_site"/>
</dbReference>
<evidence type="ECO:0000313" key="12">
    <source>
        <dbReference type="Proteomes" id="UP000318081"/>
    </source>
</evidence>
<dbReference type="PIRSF" id="PIRSF000521">
    <property type="entry name" value="Transaminase_4ab_Lys_Orn"/>
    <property type="match status" value="1"/>
</dbReference>
<keyword evidence="8" id="KW-0809">Transit peptide</keyword>
<name>A0ABX5Y1P5_9BACT</name>
<dbReference type="EC" id="2.6.1.44" evidence="4"/>
<accession>A0ABX5Y1P5</accession>
<reference evidence="11 12" key="1">
    <citation type="submission" date="2019-02" db="EMBL/GenBank/DDBJ databases">
        <title>Deep-cultivation of Planctomycetes and their phenomic and genomic characterization uncovers novel biology.</title>
        <authorList>
            <person name="Wiegand S."/>
            <person name="Jogler M."/>
            <person name="Boedeker C."/>
            <person name="Pinto D."/>
            <person name="Vollmers J."/>
            <person name="Rivas-Marin E."/>
            <person name="Kohn T."/>
            <person name="Peeters S.H."/>
            <person name="Heuer A."/>
            <person name="Rast P."/>
            <person name="Oberbeckmann S."/>
            <person name="Bunk B."/>
            <person name="Jeske O."/>
            <person name="Meyerdierks A."/>
            <person name="Storesund J.E."/>
            <person name="Kallscheuer N."/>
            <person name="Luecker S."/>
            <person name="Lage O.M."/>
            <person name="Pohl T."/>
            <person name="Merkel B.J."/>
            <person name="Hornburger P."/>
            <person name="Mueller R.-W."/>
            <person name="Bruemmer F."/>
            <person name="Labrenz M."/>
            <person name="Spormann A.M."/>
            <person name="Op den Camp H."/>
            <person name="Overmann J."/>
            <person name="Amann R."/>
            <person name="Jetten M.S.M."/>
            <person name="Mascher T."/>
            <person name="Medema M.H."/>
            <person name="Devos D.P."/>
            <person name="Kaster A.-K."/>
            <person name="Ovreas L."/>
            <person name="Rohde M."/>
            <person name="Galperin M.Y."/>
            <person name="Jogler C."/>
        </authorList>
    </citation>
    <scope>NUCLEOTIDE SEQUENCE [LARGE SCALE GENOMIC DNA]</scope>
    <source>
        <strain evidence="11 12">TBK1r</strain>
    </source>
</reference>
<keyword evidence="12" id="KW-1185">Reference proteome</keyword>
<evidence type="ECO:0000256" key="5">
    <source>
        <dbReference type="ARBA" id="ARBA00022576"/>
    </source>
</evidence>
<keyword evidence="7 9" id="KW-0663">Pyridoxal phosphate</keyword>
<comment type="subunit">
    <text evidence="3">Homotetramer.</text>
</comment>
<dbReference type="InterPro" id="IPR015422">
    <property type="entry name" value="PyrdxlP-dep_Trfase_small"/>
</dbReference>
<gene>
    <name evidence="11" type="primary">gabT</name>
    <name evidence="11" type="ORF">TBK1r_72320</name>
</gene>
<dbReference type="Gene3D" id="3.40.640.10">
    <property type="entry name" value="Type I PLP-dependent aspartate aminotransferase-like (Major domain)"/>
    <property type="match status" value="1"/>
</dbReference>
<evidence type="ECO:0000256" key="4">
    <source>
        <dbReference type="ARBA" id="ARBA00013049"/>
    </source>
</evidence>
<dbReference type="InterPro" id="IPR015424">
    <property type="entry name" value="PyrdxlP-dep_Trfase"/>
</dbReference>
<dbReference type="GO" id="GO:0034386">
    <property type="term" value="F:4-aminobutyrate:2-oxoglutarate transaminase activity"/>
    <property type="evidence" value="ECO:0007669"/>
    <property type="project" value="UniProtKB-EC"/>
</dbReference>
<dbReference type="InterPro" id="IPR015421">
    <property type="entry name" value="PyrdxlP-dep_Trfase_major"/>
</dbReference>
<evidence type="ECO:0000256" key="3">
    <source>
        <dbReference type="ARBA" id="ARBA00011881"/>
    </source>
</evidence>
<evidence type="ECO:0000256" key="9">
    <source>
        <dbReference type="RuleBase" id="RU003560"/>
    </source>
</evidence>
<dbReference type="Gene3D" id="3.90.1150.10">
    <property type="entry name" value="Aspartate Aminotransferase, domain 1"/>
    <property type="match status" value="1"/>
</dbReference>
<dbReference type="RefSeq" id="WP_145220335.1">
    <property type="nucleotide sequence ID" value="NZ_CP036432.1"/>
</dbReference>
<evidence type="ECO:0000256" key="2">
    <source>
        <dbReference type="ARBA" id="ARBA00008954"/>
    </source>
</evidence>
<dbReference type="SUPFAM" id="SSF53383">
    <property type="entry name" value="PLP-dependent transferases"/>
    <property type="match status" value="1"/>
</dbReference>
<feature type="region of interest" description="Disordered" evidence="10">
    <location>
        <begin position="1"/>
        <end position="23"/>
    </location>
</feature>
<evidence type="ECO:0000256" key="6">
    <source>
        <dbReference type="ARBA" id="ARBA00022679"/>
    </source>
</evidence>
<keyword evidence="5 11" id="KW-0032">Aminotransferase</keyword>
<dbReference type="CDD" id="cd00610">
    <property type="entry name" value="OAT_like"/>
    <property type="match status" value="1"/>
</dbReference>
<dbReference type="Pfam" id="PF00202">
    <property type="entry name" value="Aminotran_3"/>
    <property type="match status" value="1"/>
</dbReference>
<keyword evidence="6 11" id="KW-0808">Transferase</keyword>
<dbReference type="Proteomes" id="UP000318081">
    <property type="component" value="Chromosome"/>
</dbReference>
<protein>
    <recommendedName>
        <fullName evidence="4">alanine--glyoxylate transaminase</fullName>
        <ecNumber evidence="4">2.6.1.44</ecNumber>
    </recommendedName>
</protein>
<evidence type="ECO:0000313" key="11">
    <source>
        <dbReference type="EMBL" id="QDV88200.1"/>
    </source>
</evidence>
<organism evidence="11 12">
    <name type="scientific">Stieleria magnilauensis</name>
    <dbReference type="NCBI Taxonomy" id="2527963"/>
    <lineage>
        <taxon>Bacteria</taxon>
        <taxon>Pseudomonadati</taxon>
        <taxon>Planctomycetota</taxon>
        <taxon>Planctomycetia</taxon>
        <taxon>Pirellulales</taxon>
        <taxon>Pirellulaceae</taxon>
        <taxon>Stieleria</taxon>
    </lineage>
</organism>
<dbReference type="PANTHER" id="PTHR45688:SF3">
    <property type="entry name" value="ALANINE--GLYOXYLATE AMINOTRANSFERASE 2, MITOCHONDRIAL"/>
    <property type="match status" value="1"/>
</dbReference>
<evidence type="ECO:0000256" key="10">
    <source>
        <dbReference type="SAM" id="MobiDB-lite"/>
    </source>
</evidence>
<comment type="similarity">
    <text evidence="2 9">Belongs to the class-III pyridoxal-phosphate-dependent aminotransferase family.</text>
</comment>
<evidence type="ECO:0000256" key="1">
    <source>
        <dbReference type="ARBA" id="ARBA00001933"/>
    </source>
</evidence>
<dbReference type="PANTHER" id="PTHR45688">
    <property type="match status" value="1"/>
</dbReference>
<comment type="cofactor">
    <cofactor evidence="1">
        <name>pyridoxal 5'-phosphate</name>
        <dbReference type="ChEBI" id="CHEBI:597326"/>
    </cofactor>
</comment>
<sequence length="460" mass="49894">MPPVDLPQAQLPPCRHTPEPYDGPSRDEVLAMRHQYVNPGVLTYYREPLMIVEGNMQYLWDETGKRYLDAFAGIVTVSVGHCHPHVAQAVQSQAGRLQHTTTIYLHPTIAQFAAKLASKMPSDPAGVPLDRTYFTNSGSEANEIAVLMSREFTGNQDVVALRNGYHGGTTTAMGMTAHGTWKFPSNPQPNITHSVPGYCYRCPLGLQYPSCELKCAHDIKNVIEYQTPGQIACFIGEPIQGVGGAVVPPPEFFSIVYDIVRQHGGLCIADEVQGGFGRTGKHYWSHQNWGVRPDIITMAKGIGNGAPLAAVTATGPVASTMTHRVHFNTFGGNPVSMASGLATMEVIDAEGIQENAAVIGEFLLDGLMQLKEKHSLIGDVRGMGLMLGVELVKDRTSKEPASAEAAELMEQTKRRGLILGKGGLFGNTMRIKPPMCLTKDDAQFMLATIDECLKEIHTVG</sequence>